<feature type="non-terminal residue" evidence="1">
    <location>
        <position position="1"/>
    </location>
</feature>
<dbReference type="AlphaFoldDB" id="A0A1T3NI06"/>
<proteinExistence type="predicted"/>
<sequence length="182" mass="19281">DGTSLLRTASLAVRPIPVLDDPAFALSLVNTLAYRGSLEDPGDDTGPEPPLPYWAAPGGLEPAEALRELRQRSGAFYEAMRGGNGYFRTLHRDIKLAIVAGTLVHLLQLGGRTRRGGAHGVLELIDAAFTAAGEASALPNLLGQLRQRWAQGGELDLLQDVYASTLTDAIFGLIPNGSDPTP</sequence>
<accession>A0A1T3NI06</accession>
<organism evidence="1 2">
    <name type="scientific">Embleya scabrispora</name>
    <dbReference type="NCBI Taxonomy" id="159449"/>
    <lineage>
        <taxon>Bacteria</taxon>
        <taxon>Bacillati</taxon>
        <taxon>Actinomycetota</taxon>
        <taxon>Actinomycetes</taxon>
        <taxon>Kitasatosporales</taxon>
        <taxon>Streptomycetaceae</taxon>
        <taxon>Embleya</taxon>
    </lineage>
</organism>
<evidence type="ECO:0000313" key="2">
    <source>
        <dbReference type="Proteomes" id="UP000190037"/>
    </source>
</evidence>
<dbReference type="EMBL" id="MWQN01000007">
    <property type="protein sequence ID" value="OPC76457.1"/>
    <property type="molecule type" value="Genomic_DNA"/>
</dbReference>
<keyword evidence="2" id="KW-1185">Reference proteome</keyword>
<protein>
    <submittedName>
        <fullName evidence="1">Uncharacterized protein</fullName>
    </submittedName>
</protein>
<name>A0A1T3NI06_9ACTN</name>
<dbReference type="Proteomes" id="UP000190037">
    <property type="component" value="Unassembled WGS sequence"/>
</dbReference>
<reference evidence="1 2" key="1">
    <citation type="submission" date="2017-03" db="EMBL/GenBank/DDBJ databases">
        <title>Draft genome sequence of Streptomyces scabrisporus NF3, endophyte isolated from Amphipterygium adstringens.</title>
        <authorList>
            <person name="Vazquez M."/>
            <person name="Ceapa C.D."/>
            <person name="Rodriguez Luna D."/>
            <person name="Sanchez Esquivel S."/>
        </authorList>
    </citation>
    <scope>NUCLEOTIDE SEQUENCE [LARGE SCALE GENOMIC DNA]</scope>
    <source>
        <strain evidence="1 2">NF3</strain>
    </source>
</reference>
<comment type="caution">
    <text evidence="1">The sequence shown here is derived from an EMBL/GenBank/DDBJ whole genome shotgun (WGS) entry which is preliminary data.</text>
</comment>
<dbReference type="STRING" id="159449.B4N89_47260"/>
<evidence type="ECO:0000313" key="1">
    <source>
        <dbReference type="EMBL" id="OPC76457.1"/>
    </source>
</evidence>
<gene>
    <name evidence="1" type="ORF">B4N89_47260</name>
</gene>